<dbReference type="SUPFAM" id="SSF56645">
    <property type="entry name" value="Acyl-CoA dehydrogenase NM domain-like"/>
    <property type="match status" value="1"/>
</dbReference>
<name>A0A419F0F4_9BACT</name>
<dbReference type="SUPFAM" id="SSF47203">
    <property type="entry name" value="Acyl-CoA dehydrogenase C-terminal domain-like"/>
    <property type="match status" value="1"/>
</dbReference>
<evidence type="ECO:0000256" key="4">
    <source>
        <dbReference type="ARBA" id="ARBA00022827"/>
    </source>
</evidence>
<evidence type="ECO:0000256" key="8">
    <source>
        <dbReference type="RuleBase" id="RU362125"/>
    </source>
</evidence>
<protein>
    <recommendedName>
        <fullName evidence="7">Cyclohex-1-ene-1-carbonyl-CoA dehydrogenase</fullName>
        <ecNumber evidence="6">1.3.8.10</ecNumber>
    </recommendedName>
</protein>
<dbReference type="Proteomes" id="UP000285961">
    <property type="component" value="Unassembled WGS sequence"/>
</dbReference>
<dbReference type="FunFam" id="2.40.110.10:FF:000001">
    <property type="entry name" value="Acyl-CoA dehydrogenase, mitochondrial"/>
    <property type="match status" value="1"/>
</dbReference>
<dbReference type="AlphaFoldDB" id="A0A419F0F4"/>
<dbReference type="GO" id="GO:0003995">
    <property type="term" value="F:acyl-CoA dehydrogenase activity"/>
    <property type="evidence" value="ECO:0007669"/>
    <property type="project" value="TreeGrafter"/>
</dbReference>
<organism evidence="12 13">
    <name type="scientific">Candidatus Abyssobacteria bacterium SURF_17</name>
    <dbReference type="NCBI Taxonomy" id="2093361"/>
    <lineage>
        <taxon>Bacteria</taxon>
        <taxon>Pseudomonadati</taxon>
        <taxon>Candidatus Hydrogenedentota</taxon>
        <taxon>Candidatus Abyssobacteria</taxon>
    </lineage>
</organism>
<dbReference type="Pfam" id="PF00441">
    <property type="entry name" value="Acyl-CoA_dh_1"/>
    <property type="match status" value="1"/>
</dbReference>
<dbReference type="FunFam" id="1.10.540.10:FF:000002">
    <property type="entry name" value="Acyl-CoA dehydrogenase FadE19"/>
    <property type="match status" value="1"/>
</dbReference>
<comment type="cofactor">
    <cofactor evidence="1 8">
        <name>FAD</name>
        <dbReference type="ChEBI" id="CHEBI:57692"/>
    </cofactor>
</comment>
<dbReference type="Pfam" id="PF02770">
    <property type="entry name" value="Acyl-CoA_dh_M"/>
    <property type="match status" value="1"/>
</dbReference>
<dbReference type="PIRSF" id="PIRSF016578">
    <property type="entry name" value="HsaA"/>
    <property type="match status" value="1"/>
</dbReference>
<evidence type="ECO:0000256" key="2">
    <source>
        <dbReference type="ARBA" id="ARBA00009347"/>
    </source>
</evidence>
<dbReference type="PANTHER" id="PTHR43884:SF12">
    <property type="entry name" value="ISOVALERYL-COA DEHYDROGENASE, MITOCHONDRIAL-RELATED"/>
    <property type="match status" value="1"/>
</dbReference>
<reference evidence="12 13" key="1">
    <citation type="journal article" date="2017" name="ISME J.">
        <title>Energy and carbon metabolisms in a deep terrestrial subsurface fluid microbial community.</title>
        <authorList>
            <person name="Momper L."/>
            <person name="Jungbluth S.P."/>
            <person name="Lee M.D."/>
            <person name="Amend J.P."/>
        </authorList>
    </citation>
    <scope>NUCLEOTIDE SEQUENCE [LARGE SCALE GENOMIC DNA]</scope>
    <source>
        <strain evidence="12">SURF_17</strain>
    </source>
</reference>
<dbReference type="InterPro" id="IPR013786">
    <property type="entry name" value="AcylCoA_DH/ox_N"/>
</dbReference>
<keyword evidence="3 8" id="KW-0285">Flavoprotein</keyword>
<evidence type="ECO:0000259" key="10">
    <source>
        <dbReference type="Pfam" id="PF02770"/>
    </source>
</evidence>
<feature type="domain" description="Acyl-CoA dehydrogenase/oxidase N-terminal" evidence="11">
    <location>
        <begin position="8"/>
        <end position="120"/>
    </location>
</feature>
<evidence type="ECO:0000313" key="12">
    <source>
        <dbReference type="EMBL" id="RJP71366.1"/>
    </source>
</evidence>
<dbReference type="PANTHER" id="PTHR43884">
    <property type="entry name" value="ACYL-COA DEHYDROGENASE"/>
    <property type="match status" value="1"/>
</dbReference>
<comment type="caution">
    <text evidence="12">The sequence shown here is derived from an EMBL/GenBank/DDBJ whole genome shotgun (WGS) entry which is preliminary data.</text>
</comment>
<keyword evidence="4 8" id="KW-0274">FAD</keyword>
<proteinExistence type="inferred from homology"/>
<evidence type="ECO:0000256" key="3">
    <source>
        <dbReference type="ARBA" id="ARBA00022630"/>
    </source>
</evidence>
<dbReference type="InterPro" id="IPR037069">
    <property type="entry name" value="AcylCoA_DH/ox_N_sf"/>
</dbReference>
<evidence type="ECO:0000256" key="1">
    <source>
        <dbReference type="ARBA" id="ARBA00001974"/>
    </source>
</evidence>
<evidence type="ECO:0000256" key="6">
    <source>
        <dbReference type="ARBA" id="ARBA00066362"/>
    </source>
</evidence>
<dbReference type="FunFam" id="1.20.140.10:FF:000004">
    <property type="entry name" value="Acyl-CoA dehydrogenase FadE25"/>
    <property type="match status" value="1"/>
</dbReference>
<dbReference type="Gene3D" id="1.10.540.10">
    <property type="entry name" value="Acyl-CoA dehydrogenase/oxidase, N-terminal domain"/>
    <property type="match status" value="1"/>
</dbReference>
<evidence type="ECO:0000256" key="7">
    <source>
        <dbReference type="ARBA" id="ARBA00072305"/>
    </source>
</evidence>
<evidence type="ECO:0000259" key="11">
    <source>
        <dbReference type="Pfam" id="PF02771"/>
    </source>
</evidence>
<dbReference type="InterPro" id="IPR009075">
    <property type="entry name" value="AcylCo_DH/oxidase_C"/>
</dbReference>
<evidence type="ECO:0000313" key="13">
    <source>
        <dbReference type="Proteomes" id="UP000285961"/>
    </source>
</evidence>
<dbReference type="InterPro" id="IPR006091">
    <property type="entry name" value="Acyl-CoA_Oxase/DH_mid-dom"/>
</dbReference>
<feature type="domain" description="Acyl-CoA oxidase/dehydrogenase middle" evidence="10">
    <location>
        <begin position="124"/>
        <end position="219"/>
    </location>
</feature>
<keyword evidence="5 8" id="KW-0560">Oxidoreductase</keyword>
<dbReference type="InterPro" id="IPR009100">
    <property type="entry name" value="AcylCoA_DH/oxidase_NM_dom_sf"/>
</dbReference>
<dbReference type="Gene3D" id="2.40.110.10">
    <property type="entry name" value="Butyryl-CoA Dehydrogenase, subunit A, domain 2"/>
    <property type="match status" value="1"/>
</dbReference>
<feature type="domain" description="Acyl-CoA dehydrogenase/oxidase C-terminal" evidence="9">
    <location>
        <begin position="232"/>
        <end position="375"/>
    </location>
</feature>
<accession>A0A419F0F4</accession>
<sequence length="387" mass="42451">MNLDFDLTPEQVQTRETVKRFAQKEIAPHVLEYNREGCLPLDIVAKMKEMGLIGGVIPPEYGGAGIDHVSWVISIEEISRVCSSLAVVVGGPSSLIGQGILRFGTEQQKQKYLATMARGESMGAAGITEPNTGTDVANIQTTAVRKGDEYILNGSKMFITNGGICDWAIVFATMDKSLRHKGITAFIIERGMPGFSSRSIAGKLAWQPLDLGELIFEDCRVPRENLVGEEMRGFKIVMSCLDMGRLFVAARALGLAQGCLDASLNYSKERTVFGQPIASYQLIQKMIADMAVGVEMGRLLLYQVARLRDKGAQRTTKYSSMAKLFNTELAMKAATDAVQIHGAYGFTSEYHVERYFREAKGLQIVEGTTQIHTILQAAYALGLRSDD</sequence>
<dbReference type="InterPro" id="IPR036250">
    <property type="entry name" value="AcylCo_DH-like_C"/>
</dbReference>
<dbReference type="Pfam" id="PF02771">
    <property type="entry name" value="Acyl-CoA_dh_N"/>
    <property type="match status" value="1"/>
</dbReference>
<dbReference type="EC" id="1.3.8.10" evidence="6"/>
<comment type="similarity">
    <text evidence="2 8">Belongs to the acyl-CoA dehydrogenase family.</text>
</comment>
<dbReference type="Gene3D" id="1.20.140.10">
    <property type="entry name" value="Butyryl-CoA Dehydrogenase, subunit A, domain 3"/>
    <property type="match status" value="1"/>
</dbReference>
<dbReference type="GO" id="GO:0050660">
    <property type="term" value="F:flavin adenine dinucleotide binding"/>
    <property type="evidence" value="ECO:0007669"/>
    <property type="project" value="InterPro"/>
</dbReference>
<gene>
    <name evidence="12" type="ORF">C4532_07530</name>
</gene>
<dbReference type="EMBL" id="QZKI01000060">
    <property type="protein sequence ID" value="RJP71366.1"/>
    <property type="molecule type" value="Genomic_DNA"/>
</dbReference>
<evidence type="ECO:0000259" key="9">
    <source>
        <dbReference type="Pfam" id="PF00441"/>
    </source>
</evidence>
<evidence type="ECO:0000256" key="5">
    <source>
        <dbReference type="ARBA" id="ARBA00023002"/>
    </source>
</evidence>
<dbReference type="InterPro" id="IPR046373">
    <property type="entry name" value="Acyl-CoA_Oxase/DH_mid-dom_sf"/>
</dbReference>